<dbReference type="AlphaFoldDB" id="A0A2Z4AC47"/>
<gene>
    <name evidence="1" type="ORF">DF168_00832</name>
</gene>
<dbReference type="EMBL" id="CP029803">
    <property type="protein sequence ID" value="AWT59639.1"/>
    <property type="molecule type" value="Genomic_DNA"/>
</dbReference>
<dbReference type="InterPro" id="IPR017853">
    <property type="entry name" value="GH"/>
</dbReference>
<dbReference type="SUPFAM" id="SSF51445">
    <property type="entry name" value="(Trans)glycosidases"/>
    <property type="match status" value="1"/>
</dbReference>
<evidence type="ECO:0000313" key="1">
    <source>
        <dbReference type="EMBL" id="AWT59639.1"/>
    </source>
</evidence>
<accession>A0A2Z4AC47</accession>
<organism evidence="1 2">
    <name type="scientific">Candidatus Moanibacter tarae</name>
    <dbReference type="NCBI Taxonomy" id="2200854"/>
    <lineage>
        <taxon>Bacteria</taxon>
        <taxon>Pseudomonadati</taxon>
        <taxon>Verrucomicrobiota</taxon>
        <taxon>Opitutia</taxon>
        <taxon>Puniceicoccales</taxon>
        <taxon>Puniceicoccales incertae sedis</taxon>
        <taxon>Candidatus Moanibacter</taxon>
    </lineage>
</organism>
<evidence type="ECO:0008006" key="3">
    <source>
        <dbReference type="Google" id="ProtNLM"/>
    </source>
</evidence>
<dbReference type="Proteomes" id="UP000247465">
    <property type="component" value="Chromosome"/>
</dbReference>
<proteinExistence type="predicted"/>
<evidence type="ECO:0000313" key="2">
    <source>
        <dbReference type="Proteomes" id="UP000247465"/>
    </source>
</evidence>
<name>A0A2Z4AC47_9BACT</name>
<reference evidence="1 2" key="1">
    <citation type="submission" date="2018-06" db="EMBL/GenBank/DDBJ databases">
        <title>Draft Genome Sequence of a Novel Marine Bacterium Related to the Verrucomicrobia.</title>
        <authorList>
            <person name="Vosseberg J."/>
            <person name="Martijn J."/>
            <person name="Ettema T.J.G."/>
        </authorList>
    </citation>
    <scope>NUCLEOTIDE SEQUENCE [LARGE SCALE GENOMIC DNA]</scope>
    <source>
        <strain evidence="1">TARA_B100001123</strain>
    </source>
</reference>
<dbReference type="KEGG" id="mtar:DF168_00832"/>
<protein>
    <recommendedName>
        <fullName evidence="3">Glycosyl hydrolase-like 10 domain-containing protein</fullName>
    </recommendedName>
</protein>
<sequence length="546" mass="63592">MNLSNEHLVATNRERRIIFQDDILANSVFRSENHKPDRLTKIVDFYMSRFDSDNNQIDSVWHEWGEGNTAVWPSKILPRTENVFPGWWSIDVDPIDVLLKETRKRGREVFLSYRINGSDNDRLFDPPHSMDQPIPIKKIHPEWLLRKWHAYWNFEVAEVRELKLRILLEMAEMYDFDGINIDFARVPILFKQGKQWECRDLLTDFMRQLRSKLLSIGRHRNRPFLLAARVPENLVGCHFDGIDIETWVKESILDIIVVGTRTAKADVVGFRNITDRSRIKIYPSWDDHHSSDGYRHPSLEIWRGVCANWWRQGADGMHTFNLMMGSPKSEQALGIKPAPRHRGGEEDCTDVNDQWKTQCQVFSEIGNTETLKFCNKIFFVERRGGGHNSEVVPDPNNWYTPRHMYFQSNMQANLPMDLCMDSSTDRLLEIEVSDHVSNLTENVKDVFLLLAYSIASKSDFSLAQSGKEDQILLEVRINNLLLDPPQRVKETKTALNTTFDHWLQYKVPSKYLALGVNLIGTRPCKIPIGDDLKIFIEKLELHVIYN</sequence>